<feature type="region of interest" description="Disordered" evidence="1">
    <location>
        <begin position="1"/>
        <end position="30"/>
    </location>
</feature>
<feature type="compositionally biased region" description="Basic and acidic residues" evidence="1">
    <location>
        <begin position="36"/>
        <end position="47"/>
    </location>
</feature>
<evidence type="ECO:0000256" key="1">
    <source>
        <dbReference type="SAM" id="MobiDB-lite"/>
    </source>
</evidence>
<organism evidence="2 3">
    <name type="scientific">Eilatimonas milleporae</name>
    <dbReference type="NCBI Taxonomy" id="911205"/>
    <lineage>
        <taxon>Bacteria</taxon>
        <taxon>Pseudomonadati</taxon>
        <taxon>Pseudomonadota</taxon>
        <taxon>Alphaproteobacteria</taxon>
        <taxon>Kordiimonadales</taxon>
        <taxon>Kordiimonadaceae</taxon>
        <taxon>Eilatimonas</taxon>
    </lineage>
</organism>
<protein>
    <submittedName>
        <fullName evidence="2">Uncharacterized protein</fullName>
    </submittedName>
</protein>
<dbReference type="InParanoid" id="A0A3M0BVE6"/>
<sequence>MAQAGEAEENAEPTGRGQKTKTAMPDHPVNTCVRQETLKQKKHEQSPVRRSGWCGEPPIDQPYIQCFALDPSGLNVKTL</sequence>
<gene>
    <name evidence="2" type="ORF">BXY39_3740</name>
</gene>
<evidence type="ECO:0000313" key="3">
    <source>
        <dbReference type="Proteomes" id="UP000271227"/>
    </source>
</evidence>
<feature type="compositionally biased region" description="Acidic residues" evidence="1">
    <location>
        <begin position="1"/>
        <end position="11"/>
    </location>
</feature>
<proteinExistence type="predicted"/>
<dbReference type="EMBL" id="REFR01000016">
    <property type="protein sequence ID" value="RMB01551.1"/>
    <property type="molecule type" value="Genomic_DNA"/>
</dbReference>
<dbReference type="Proteomes" id="UP000271227">
    <property type="component" value="Unassembled WGS sequence"/>
</dbReference>
<dbReference type="AlphaFoldDB" id="A0A3M0BVE6"/>
<comment type="caution">
    <text evidence="2">The sequence shown here is derived from an EMBL/GenBank/DDBJ whole genome shotgun (WGS) entry which is preliminary data.</text>
</comment>
<keyword evidence="3" id="KW-1185">Reference proteome</keyword>
<reference evidence="2 3" key="1">
    <citation type="submission" date="2018-10" db="EMBL/GenBank/DDBJ databases">
        <title>Genomic Encyclopedia of Archaeal and Bacterial Type Strains, Phase II (KMG-II): from individual species to whole genera.</title>
        <authorList>
            <person name="Goeker M."/>
        </authorList>
    </citation>
    <scope>NUCLEOTIDE SEQUENCE [LARGE SCALE GENOMIC DNA]</scope>
    <source>
        <strain evidence="2 3">DSM 25217</strain>
    </source>
</reference>
<evidence type="ECO:0000313" key="2">
    <source>
        <dbReference type="EMBL" id="RMB01551.1"/>
    </source>
</evidence>
<name>A0A3M0BVE6_9PROT</name>
<feature type="region of interest" description="Disordered" evidence="1">
    <location>
        <begin position="36"/>
        <end position="55"/>
    </location>
</feature>
<accession>A0A3M0BVE6</accession>